<dbReference type="Pfam" id="PF10094">
    <property type="entry name" value="DUF2332"/>
    <property type="match status" value="1"/>
</dbReference>
<protein>
    <submittedName>
        <fullName evidence="1">DUF2332 domain-containing protein</fullName>
    </submittedName>
</protein>
<comment type="caution">
    <text evidence="1">The sequence shown here is derived from an EMBL/GenBank/DDBJ whole genome shotgun (WGS) entry which is preliminary data.</text>
</comment>
<organism evidence="1 2">
    <name type="scientific">Erythrobacter rubeus</name>
    <dbReference type="NCBI Taxonomy" id="2760803"/>
    <lineage>
        <taxon>Bacteria</taxon>
        <taxon>Pseudomonadati</taxon>
        <taxon>Pseudomonadota</taxon>
        <taxon>Alphaproteobacteria</taxon>
        <taxon>Sphingomonadales</taxon>
        <taxon>Erythrobacteraceae</taxon>
        <taxon>Erythrobacter/Porphyrobacter group</taxon>
        <taxon>Erythrobacter</taxon>
    </lineage>
</organism>
<name>A0ABR8KNT9_9SPHN</name>
<dbReference type="Proteomes" id="UP000635384">
    <property type="component" value="Unassembled WGS sequence"/>
</dbReference>
<evidence type="ECO:0000313" key="2">
    <source>
        <dbReference type="Proteomes" id="UP000635384"/>
    </source>
</evidence>
<sequence>MAIEEFAEALEWQAAHAEKNNAPCTARVIRALAKVREGNTATGRRIAGWEGLTLKDAMPLRMAGGLHHLLLSGEDERLARVYSGQITDQGQIDALVCELVETYDTQLLPWLDGPPQTNEAGRAASIMSSLLWIAQRAAPQFDLFELGASAGVLTMLERYRFNLGGTEVGPPGSPMRVCPEWRGEGAPPPPPGDFRIVSVKGCDLAPIDLSDPASALKLRSYVWPDAPGRMARIDAAIELAKANPPDLVKQDAGDFVAQMLARPQAAGTTRAMFHSIMWQYMPAETQAAISARFEETGKEASKDRPLAWVSLETDPKTFRHELTVRLWTGAEHSGEPVLLSHAHPHGAWVEWLDGH</sequence>
<dbReference type="InterPro" id="IPR011200">
    <property type="entry name" value="UCP012608"/>
</dbReference>
<evidence type="ECO:0000313" key="1">
    <source>
        <dbReference type="EMBL" id="MBD2842331.1"/>
    </source>
</evidence>
<proteinExistence type="predicted"/>
<keyword evidence="2" id="KW-1185">Reference proteome</keyword>
<reference evidence="1 2" key="1">
    <citation type="submission" date="2020-09" db="EMBL/GenBank/DDBJ databases">
        <authorList>
            <person name="Yoon J.-W."/>
        </authorList>
    </citation>
    <scope>NUCLEOTIDE SEQUENCE [LARGE SCALE GENOMIC DNA]</scope>
    <source>
        <strain evidence="1 2">KMU-140</strain>
    </source>
</reference>
<dbReference type="PIRSF" id="PIRSF012608">
    <property type="entry name" value="UCP012608"/>
    <property type="match status" value="1"/>
</dbReference>
<dbReference type="EMBL" id="JACXLC010000001">
    <property type="protein sequence ID" value="MBD2842331.1"/>
    <property type="molecule type" value="Genomic_DNA"/>
</dbReference>
<gene>
    <name evidence="1" type="ORF">IB285_08690</name>
</gene>
<accession>A0ABR8KNT9</accession>